<dbReference type="Proteomes" id="UP000789647">
    <property type="component" value="Plasmid P2"/>
</dbReference>
<keyword evidence="2" id="KW-0614">Plasmid</keyword>
<dbReference type="AlphaFoldDB" id="A0AAD1X5C9"/>
<evidence type="ECO:0000313" key="3">
    <source>
        <dbReference type="Proteomes" id="UP000789647"/>
    </source>
</evidence>
<accession>A0AAD1X5C9</accession>
<protein>
    <submittedName>
        <fullName evidence="2">Uncharacterized protein</fullName>
    </submittedName>
</protein>
<evidence type="ECO:0000256" key="1">
    <source>
        <dbReference type="SAM" id="Phobius"/>
    </source>
</evidence>
<keyword evidence="1" id="KW-0472">Membrane</keyword>
<gene>
    <name evidence="2" type="ORF">AI2935V1_5230</name>
</gene>
<keyword evidence="1" id="KW-1133">Transmembrane helix</keyword>
<sequence length="67" mass="7800">MNEFKIKLVFWRIMTIVTAAGGVFYVIKYDMDVVFIMLVLACAVMFNITQTLKTILRTDKHKGRNLE</sequence>
<feature type="transmembrane region" description="Helical" evidence="1">
    <location>
        <begin position="33"/>
        <end position="56"/>
    </location>
</feature>
<evidence type="ECO:0000313" key="2">
    <source>
        <dbReference type="EMBL" id="CAH6622500.1"/>
    </source>
</evidence>
<name>A0AAD1X5C9_CITFR</name>
<dbReference type="RefSeq" id="WP_044702763.1">
    <property type="nucleotide sequence ID" value="NZ_JAFHUN010000027.1"/>
</dbReference>
<keyword evidence="1" id="KW-0812">Transmembrane</keyword>
<organism evidence="2 3">
    <name type="scientific">Citrobacter freundii</name>
    <dbReference type="NCBI Taxonomy" id="546"/>
    <lineage>
        <taxon>Bacteria</taxon>
        <taxon>Pseudomonadati</taxon>
        <taxon>Pseudomonadota</taxon>
        <taxon>Gammaproteobacteria</taxon>
        <taxon>Enterobacterales</taxon>
        <taxon>Enterobacteriaceae</taxon>
        <taxon>Citrobacter</taxon>
        <taxon>Citrobacter freundii complex</taxon>
    </lineage>
</organism>
<geneLocation type="plasmid" evidence="2 3">
    <name>P2</name>
</geneLocation>
<feature type="transmembrane region" description="Helical" evidence="1">
    <location>
        <begin position="9"/>
        <end position="27"/>
    </location>
</feature>
<reference evidence="2" key="1">
    <citation type="submission" date="2022-05" db="EMBL/GenBank/DDBJ databases">
        <authorList>
            <person name="Alioto T."/>
            <person name="Alioto T."/>
            <person name="Gomez Garrido J."/>
        </authorList>
    </citation>
    <scope>NUCLEOTIDE SEQUENCE</scope>
    <source>
        <strain evidence="2">112</strain>
        <plasmid evidence="2">P2</plasmid>
    </source>
</reference>
<dbReference type="EMBL" id="OW995943">
    <property type="protein sequence ID" value="CAH6622500.1"/>
    <property type="molecule type" value="Genomic_DNA"/>
</dbReference>
<proteinExistence type="predicted"/>